<dbReference type="PROSITE" id="PS50994">
    <property type="entry name" value="INTEGRASE"/>
    <property type="match status" value="1"/>
</dbReference>
<dbReference type="Gene3D" id="2.40.70.10">
    <property type="entry name" value="Acid Proteases"/>
    <property type="match status" value="1"/>
</dbReference>
<evidence type="ECO:0000256" key="1">
    <source>
        <dbReference type="ARBA" id="ARBA00012493"/>
    </source>
</evidence>
<sequence>MALKKEVVIEKKEVRAIQQEVVIEEKEEERGPALEQYAPYPLYKGMLLDISKQKAQNQNRRAQEEIGTAIVPTKLEDPEKLGHTEFKPSNLYISLADGSHKDVVGKLESLLVKIGKARIPTDFIIIKMDKEVEDPILLGRPFLATAGAIIDVKEGLIRLNISEGLTMNFDITNPSNLPTIGGQPFKIEDKADFGVLREEETSTAKVTSHEESVQHLKGVPDVTKDSEELDGEDFVQDEAQIKDPVETVKDPIELVKQSEPKAVKEPVVSDDKPARCLCDPCASVNLMPLSVATRLGFTSFKGCDISLILADRSVRLPNVETESSERDISDSTNVKTRLETPMSRSIEPHPSHSTVITPDSHADDWSEPKAPKVELKTLPSGLRYVFMGTNSTYPVIVNARLSDDEWNLLVTELKKYRRAIGYFLDDIKGISPSLCTHRINLENESYTSIEPQRRLNPNLKEVVKKEILKLLDAGVIYPIYDSTWVSPVHCVPKKGGITVIKNEKNELIPTRTITGHRMCIDYRKLNAVSRKDHFPLPFIDQILERLASHPYYCFLDGYSGFFQIPIHPNDQEKTTFTCPYGTFAYRRMPFGLCNAPATFQRCMTSIFSDLIKELVEVFMDDFSVYGSTFSSCLLNLSRISEKGIEVDKAKIEVMVQLQPPKPVKDIRSFLGHAGFYKRFIKDFSKIARPLTRLLCKEIEFEFDAACLEAFSKIKEALVSAPIVQAPNWDHPFEIMCDTSDFAVGAVLGQRIDKKLHVIYYSSRTLDETQGRYATTEKELLAVVCAFEKFRIYLVGSKVIVYTDHAALRHIYSKKDTKPRLLRWILLLQEFDMEIVDKKGIENGVTDHLSRMRIEDAVLIDDSMPEEQLLVAQTSPWYVDVMNYKVCGEIPDDMDPYRKKKFFREVNHYFWDEPYLYKRGSDGMFRRCIGECDACQRMGNITRRNEMPQNPILEVGIFDVWGIDFMGPFNTPSNGNVYILVAVDYVSKWVEAIASHTNDHKVVLKLFKSIIFPRYGIPRAVISNVQESARRDDGTHFINKVFESMLRKYGVKYKVSTVYHPQTSGQVEVSNKQIKGILSRIVRVSKKDWSVKLDETLWAYRTAFKTLIGRTPFQLVYGKTCHFPVEVEYKALWAINLLNLDIDTAQAKRTLDLHEHPHEKQRHCVCTHRVQPPPSSQSQPTTRPAKLRPSSQHPLTRPPPQHHARFNTAIRLSVHHRRLTSHFRTRQSSPYSSPQSSGVIPLLAVRECEIKQTCQSAH</sequence>
<evidence type="ECO:0000256" key="3">
    <source>
        <dbReference type="ARBA" id="ARBA00022695"/>
    </source>
</evidence>
<dbReference type="InterPro" id="IPR043128">
    <property type="entry name" value="Rev_trsase/Diguanyl_cyclase"/>
</dbReference>
<evidence type="ECO:0000256" key="4">
    <source>
        <dbReference type="ARBA" id="ARBA00022722"/>
    </source>
</evidence>
<evidence type="ECO:0000256" key="6">
    <source>
        <dbReference type="ARBA" id="ARBA00022801"/>
    </source>
</evidence>
<feature type="region of interest" description="Disordered" evidence="8">
    <location>
        <begin position="1167"/>
        <end position="1202"/>
    </location>
</feature>
<dbReference type="SUPFAM" id="SSF56672">
    <property type="entry name" value="DNA/RNA polymerases"/>
    <property type="match status" value="1"/>
</dbReference>
<organism evidence="10 11">
    <name type="scientific">Camelina sativa</name>
    <name type="common">False flax</name>
    <name type="synonym">Myagrum sativum</name>
    <dbReference type="NCBI Taxonomy" id="90675"/>
    <lineage>
        <taxon>Eukaryota</taxon>
        <taxon>Viridiplantae</taxon>
        <taxon>Streptophyta</taxon>
        <taxon>Embryophyta</taxon>
        <taxon>Tracheophyta</taxon>
        <taxon>Spermatophyta</taxon>
        <taxon>Magnoliopsida</taxon>
        <taxon>eudicotyledons</taxon>
        <taxon>Gunneridae</taxon>
        <taxon>Pentapetalae</taxon>
        <taxon>rosids</taxon>
        <taxon>malvids</taxon>
        <taxon>Brassicales</taxon>
        <taxon>Brassicaceae</taxon>
        <taxon>Camelineae</taxon>
        <taxon>Camelina</taxon>
    </lineage>
</organism>
<gene>
    <name evidence="11" type="primary">LOC109125460</name>
</gene>
<evidence type="ECO:0000256" key="7">
    <source>
        <dbReference type="ARBA" id="ARBA00022918"/>
    </source>
</evidence>
<evidence type="ECO:0000313" key="10">
    <source>
        <dbReference type="Proteomes" id="UP000694864"/>
    </source>
</evidence>
<dbReference type="InterPro" id="IPR041373">
    <property type="entry name" value="RT_RNaseH"/>
</dbReference>
<dbReference type="Gene3D" id="3.10.10.10">
    <property type="entry name" value="HIV Type 1 Reverse Transcriptase, subunit A, domain 1"/>
    <property type="match status" value="1"/>
</dbReference>
<dbReference type="InterPro" id="IPR036397">
    <property type="entry name" value="RNaseH_sf"/>
</dbReference>
<keyword evidence="5" id="KW-0255">Endonuclease</keyword>
<dbReference type="PANTHER" id="PTHR37984">
    <property type="entry name" value="PROTEIN CBG26694"/>
    <property type="match status" value="1"/>
</dbReference>
<evidence type="ECO:0000259" key="9">
    <source>
        <dbReference type="PROSITE" id="PS50994"/>
    </source>
</evidence>
<dbReference type="InterPro" id="IPR000477">
    <property type="entry name" value="RT_dom"/>
</dbReference>
<dbReference type="Gene3D" id="3.30.420.10">
    <property type="entry name" value="Ribonuclease H-like superfamily/Ribonuclease H"/>
    <property type="match status" value="1"/>
</dbReference>
<dbReference type="CDD" id="cd01647">
    <property type="entry name" value="RT_LTR"/>
    <property type="match status" value="1"/>
</dbReference>
<keyword evidence="10" id="KW-1185">Reference proteome</keyword>
<dbReference type="Pfam" id="PF00078">
    <property type="entry name" value="RVT_1"/>
    <property type="match status" value="1"/>
</dbReference>
<keyword evidence="3" id="KW-0548">Nucleotidyltransferase</keyword>
<dbReference type="Pfam" id="PF00665">
    <property type="entry name" value="rve"/>
    <property type="match status" value="1"/>
</dbReference>
<keyword evidence="2" id="KW-0808">Transferase</keyword>
<dbReference type="GeneID" id="109125460"/>
<dbReference type="EC" id="2.7.7.49" evidence="1"/>
<evidence type="ECO:0000256" key="8">
    <source>
        <dbReference type="SAM" id="MobiDB-lite"/>
    </source>
</evidence>
<reference evidence="11" key="2">
    <citation type="submission" date="2025-08" db="UniProtKB">
        <authorList>
            <consortium name="RefSeq"/>
        </authorList>
    </citation>
    <scope>IDENTIFICATION</scope>
    <source>
        <tissue evidence="11">Leaf</tissue>
    </source>
</reference>
<dbReference type="InterPro" id="IPR001584">
    <property type="entry name" value="Integrase_cat-core"/>
</dbReference>
<keyword evidence="4" id="KW-0540">Nuclease</keyword>
<dbReference type="Pfam" id="PF17917">
    <property type="entry name" value="RT_RNaseH"/>
    <property type="match status" value="1"/>
</dbReference>
<dbReference type="InterPro" id="IPR043502">
    <property type="entry name" value="DNA/RNA_pol_sf"/>
</dbReference>
<feature type="domain" description="Integrase catalytic" evidence="9">
    <location>
        <begin position="946"/>
        <end position="1119"/>
    </location>
</feature>
<name>A0ABM1Q797_CAMSA</name>
<evidence type="ECO:0000313" key="11">
    <source>
        <dbReference type="RefSeq" id="XP_019082635.1"/>
    </source>
</evidence>
<dbReference type="InterPro" id="IPR050951">
    <property type="entry name" value="Retrovirus_Pol_polyprotein"/>
</dbReference>
<keyword evidence="6" id="KW-0378">Hydrolase</keyword>
<dbReference type="CDD" id="cd00303">
    <property type="entry name" value="retropepsin_like"/>
    <property type="match status" value="1"/>
</dbReference>
<dbReference type="RefSeq" id="XP_019082635.1">
    <property type="nucleotide sequence ID" value="XM_019227090.1"/>
</dbReference>
<proteinExistence type="predicted"/>
<feature type="region of interest" description="Disordered" evidence="8">
    <location>
        <begin position="338"/>
        <end position="367"/>
    </location>
</feature>
<dbReference type="PANTHER" id="PTHR37984:SF5">
    <property type="entry name" value="PROTEIN NYNRIN-LIKE"/>
    <property type="match status" value="1"/>
</dbReference>
<reference evidence="10" key="1">
    <citation type="journal article" date="2014" name="Nat. Commun.">
        <title>The emerging biofuel crop Camelina sativa retains a highly undifferentiated hexaploid genome structure.</title>
        <authorList>
            <person name="Kagale S."/>
            <person name="Koh C."/>
            <person name="Nixon J."/>
            <person name="Bollina V."/>
            <person name="Clarke W.E."/>
            <person name="Tuteja R."/>
            <person name="Spillane C."/>
            <person name="Robinson S.J."/>
            <person name="Links M.G."/>
            <person name="Clarke C."/>
            <person name="Higgins E.E."/>
            <person name="Huebert T."/>
            <person name="Sharpe A.G."/>
            <person name="Parkin I.A."/>
        </authorList>
    </citation>
    <scope>NUCLEOTIDE SEQUENCE [LARGE SCALE GENOMIC DNA]</scope>
    <source>
        <strain evidence="10">cv. DH55</strain>
    </source>
</reference>
<evidence type="ECO:0000256" key="2">
    <source>
        <dbReference type="ARBA" id="ARBA00022679"/>
    </source>
</evidence>
<protein>
    <recommendedName>
        <fullName evidence="1">RNA-directed DNA polymerase</fullName>
        <ecNumber evidence="1">2.7.7.49</ecNumber>
    </recommendedName>
</protein>
<dbReference type="Gene3D" id="3.30.70.270">
    <property type="match status" value="2"/>
</dbReference>
<evidence type="ECO:0000256" key="5">
    <source>
        <dbReference type="ARBA" id="ARBA00022759"/>
    </source>
</evidence>
<dbReference type="CDD" id="cd09274">
    <property type="entry name" value="RNase_HI_RT_Ty3"/>
    <property type="match status" value="1"/>
</dbReference>
<dbReference type="SUPFAM" id="SSF53098">
    <property type="entry name" value="Ribonuclease H-like"/>
    <property type="match status" value="1"/>
</dbReference>
<accession>A0ABM1Q797</accession>
<dbReference type="Proteomes" id="UP000694864">
    <property type="component" value="Chromosome 7"/>
</dbReference>
<dbReference type="InterPro" id="IPR021109">
    <property type="entry name" value="Peptidase_aspartic_dom_sf"/>
</dbReference>
<dbReference type="InterPro" id="IPR012337">
    <property type="entry name" value="RNaseH-like_sf"/>
</dbReference>
<keyword evidence="7" id="KW-0695">RNA-directed DNA polymerase</keyword>